<dbReference type="EMBL" id="CAKOEU010000003">
    <property type="protein sequence ID" value="CAH1853864.1"/>
    <property type="molecule type" value="Genomic_DNA"/>
</dbReference>
<dbReference type="SUPFAM" id="SSF46785">
    <property type="entry name" value="Winged helix' DNA-binding domain"/>
    <property type="match status" value="1"/>
</dbReference>
<dbReference type="InterPro" id="IPR036388">
    <property type="entry name" value="WH-like_DNA-bd_sf"/>
</dbReference>
<accession>A0ABM9D1C1</accession>
<sequence>MALKIPTLVLDAVVLQILDRGELYGYLISKEIQEITHISDSTTYPVLRRLEKAELLETHTVIFEERSRKYYKITDQGKVRLKELKQDWHEFATQINSILGE</sequence>
<dbReference type="InterPro" id="IPR005149">
    <property type="entry name" value="Tscrpt_reg_PadR_N"/>
</dbReference>
<dbReference type="Pfam" id="PF03551">
    <property type="entry name" value="PadR"/>
    <property type="match status" value="1"/>
</dbReference>
<comment type="caution">
    <text evidence="2">The sequence shown here is derived from an EMBL/GenBank/DDBJ whole genome shotgun (WGS) entry which is preliminary data.</text>
</comment>
<keyword evidence="3" id="KW-1185">Reference proteome</keyword>
<evidence type="ECO:0000313" key="2">
    <source>
        <dbReference type="EMBL" id="CAH1853864.1"/>
    </source>
</evidence>
<name>A0ABM9D1C1_9LACO</name>
<dbReference type="InterPro" id="IPR052509">
    <property type="entry name" value="Metal_resp_DNA-bind_regulator"/>
</dbReference>
<dbReference type="Gene3D" id="1.10.10.10">
    <property type="entry name" value="Winged helix-like DNA-binding domain superfamily/Winged helix DNA-binding domain"/>
    <property type="match status" value="1"/>
</dbReference>
<dbReference type="PANTHER" id="PTHR33169">
    <property type="entry name" value="PADR-FAMILY TRANSCRIPTIONAL REGULATOR"/>
    <property type="match status" value="1"/>
</dbReference>
<dbReference type="InterPro" id="IPR036390">
    <property type="entry name" value="WH_DNA-bd_sf"/>
</dbReference>
<reference evidence="2" key="1">
    <citation type="submission" date="2022-03" db="EMBL/GenBank/DDBJ databases">
        <authorList>
            <person name="Hettiarachchi G."/>
        </authorList>
    </citation>
    <scope>NUCLEOTIDE SEQUENCE</scope>
    <source>
        <strain evidence="2">LMG 32447</strain>
    </source>
</reference>
<evidence type="ECO:0000313" key="3">
    <source>
        <dbReference type="Proteomes" id="UP000838102"/>
    </source>
</evidence>
<proteinExistence type="predicted"/>
<protein>
    <recommendedName>
        <fullName evidence="1">Transcription regulator PadR N-terminal domain-containing protein</fullName>
    </recommendedName>
</protein>
<feature type="domain" description="Transcription regulator PadR N-terminal" evidence="1">
    <location>
        <begin position="14"/>
        <end position="83"/>
    </location>
</feature>
<organism evidence="2 3">
    <name type="scientific">Convivina praedatoris</name>
    <dbReference type="NCBI Taxonomy" id="2880963"/>
    <lineage>
        <taxon>Bacteria</taxon>
        <taxon>Bacillati</taxon>
        <taxon>Bacillota</taxon>
        <taxon>Bacilli</taxon>
        <taxon>Lactobacillales</taxon>
        <taxon>Lactobacillaceae</taxon>
        <taxon>Convivina</taxon>
    </lineage>
</organism>
<dbReference type="RefSeq" id="WP_248706145.1">
    <property type="nucleotide sequence ID" value="NZ_CAKOET010000003.1"/>
</dbReference>
<dbReference type="PANTHER" id="PTHR33169:SF14">
    <property type="entry name" value="TRANSCRIPTIONAL REGULATOR RV3488"/>
    <property type="match status" value="1"/>
</dbReference>
<dbReference type="Proteomes" id="UP000838102">
    <property type="component" value="Unassembled WGS sequence"/>
</dbReference>
<gene>
    <name evidence="2" type="ORF">LMG032447_00731</name>
</gene>
<evidence type="ECO:0000259" key="1">
    <source>
        <dbReference type="Pfam" id="PF03551"/>
    </source>
</evidence>